<name>A0A1U7CVF8_9BACT</name>
<reference evidence="8" key="1">
    <citation type="submission" date="2016-12" db="EMBL/GenBank/DDBJ databases">
        <title>Comparative genomics of four Isosphaeraceae planctomycetes: a common pool of plasmids and glycoside hydrolase genes.</title>
        <authorList>
            <person name="Ivanova A."/>
        </authorList>
    </citation>
    <scope>NUCLEOTIDE SEQUENCE [LARGE SCALE GENOMIC DNA]</scope>
    <source>
        <strain evidence="8">PX4</strain>
    </source>
</reference>
<dbReference type="PROSITE" id="PS00108">
    <property type="entry name" value="PROTEIN_KINASE_ST"/>
    <property type="match status" value="1"/>
</dbReference>
<proteinExistence type="predicted"/>
<dbReference type="InterPro" id="IPR000719">
    <property type="entry name" value="Prot_kinase_dom"/>
</dbReference>
<dbReference type="PANTHER" id="PTHR43289:SF6">
    <property type="entry name" value="SERINE_THREONINE-PROTEIN KINASE NEKL-3"/>
    <property type="match status" value="1"/>
</dbReference>
<dbReference type="EC" id="2.7.11.1" evidence="7"/>
<keyword evidence="3 7" id="KW-0418">Kinase</keyword>
<feature type="region of interest" description="Disordered" evidence="5">
    <location>
        <begin position="1"/>
        <end position="31"/>
    </location>
</feature>
<dbReference type="InterPro" id="IPR008271">
    <property type="entry name" value="Ser/Thr_kinase_AS"/>
</dbReference>
<accession>A0A1U7CVF8</accession>
<feature type="compositionally biased region" description="Polar residues" evidence="5">
    <location>
        <begin position="382"/>
        <end position="402"/>
    </location>
</feature>
<keyword evidence="8" id="KW-1185">Reference proteome</keyword>
<evidence type="ECO:0000256" key="1">
    <source>
        <dbReference type="ARBA" id="ARBA00022679"/>
    </source>
</evidence>
<evidence type="ECO:0000313" key="7">
    <source>
        <dbReference type="EMBL" id="APW62937.1"/>
    </source>
</evidence>
<dbReference type="STRING" id="1387353.BSF38_04493"/>
<evidence type="ECO:0000259" key="6">
    <source>
        <dbReference type="PROSITE" id="PS50011"/>
    </source>
</evidence>
<feature type="region of interest" description="Disordered" evidence="5">
    <location>
        <begin position="136"/>
        <end position="165"/>
    </location>
</feature>
<dbReference type="SUPFAM" id="SSF56112">
    <property type="entry name" value="Protein kinase-like (PK-like)"/>
    <property type="match status" value="1"/>
</dbReference>
<protein>
    <submittedName>
        <fullName evidence="7">Serine/threonine-protein kinase StkP</fullName>
        <ecNumber evidence="7">2.7.11.1</ecNumber>
    </submittedName>
</protein>
<dbReference type="PROSITE" id="PS50011">
    <property type="entry name" value="PROTEIN_KINASE_DOM"/>
    <property type="match status" value="1"/>
</dbReference>
<sequence>MATDQNPISIGLDRDDAARRAPAPQQETSSLSERWLDIRERLALADGASEPQRVEWICSDQIRDWQAGRRIPAEAYLALHPLFPAESEAVFEVVYNEFLLRESLGERPCLEEFVWRFPDLADRLARQLALHRALSSDDGADGEGVPAPRARKANREGDDGPTIAGAPRIPGYRILGELGRGGAGVVYKARQLTLDRLVALKVIQAGHRALPGAVERFHAEAEATARFQHPNIIQVHEVGEHEGLGYLALEYAAGGSLEAAIAGTPWAPTVASALIEELARAIHYAHERGIVHRDLKPANVVMTSSRTPKITDFGLAKLLEQNECSTVSGTILGTPSYMAPEQFLGSSHEITPAADVYALGAMLYEALTGRPPFKGPRRSRLWTRSPTTSRSLPASSNGPFRSTWKRSA</sequence>
<evidence type="ECO:0000256" key="3">
    <source>
        <dbReference type="ARBA" id="ARBA00022777"/>
    </source>
</evidence>
<feature type="region of interest" description="Disordered" evidence="5">
    <location>
        <begin position="375"/>
        <end position="408"/>
    </location>
</feature>
<keyword evidence="2" id="KW-0547">Nucleotide-binding</keyword>
<dbReference type="Gene3D" id="1.10.510.10">
    <property type="entry name" value="Transferase(Phosphotransferase) domain 1"/>
    <property type="match status" value="1"/>
</dbReference>
<evidence type="ECO:0000256" key="4">
    <source>
        <dbReference type="ARBA" id="ARBA00022840"/>
    </source>
</evidence>
<dbReference type="GO" id="GO:0004674">
    <property type="term" value="F:protein serine/threonine kinase activity"/>
    <property type="evidence" value="ECO:0007669"/>
    <property type="project" value="UniProtKB-EC"/>
</dbReference>
<dbReference type="Proteomes" id="UP000186309">
    <property type="component" value="Chromosome"/>
</dbReference>
<dbReference type="Pfam" id="PF00069">
    <property type="entry name" value="Pkinase"/>
    <property type="match status" value="1"/>
</dbReference>
<dbReference type="SMART" id="SM00220">
    <property type="entry name" value="S_TKc"/>
    <property type="match status" value="1"/>
</dbReference>
<keyword evidence="1 7" id="KW-0808">Transferase</keyword>
<keyword evidence="4" id="KW-0067">ATP-binding</keyword>
<dbReference type="KEGG" id="pbor:BSF38_04493"/>
<evidence type="ECO:0000256" key="5">
    <source>
        <dbReference type="SAM" id="MobiDB-lite"/>
    </source>
</evidence>
<feature type="domain" description="Protein kinase" evidence="6">
    <location>
        <begin position="172"/>
        <end position="408"/>
    </location>
</feature>
<evidence type="ECO:0000256" key="2">
    <source>
        <dbReference type="ARBA" id="ARBA00022741"/>
    </source>
</evidence>
<dbReference type="AlphaFoldDB" id="A0A1U7CVF8"/>
<dbReference type="GO" id="GO:0005524">
    <property type="term" value="F:ATP binding"/>
    <property type="evidence" value="ECO:0007669"/>
    <property type="project" value="UniProtKB-KW"/>
</dbReference>
<organism evidence="7 8">
    <name type="scientific">Paludisphaera borealis</name>
    <dbReference type="NCBI Taxonomy" id="1387353"/>
    <lineage>
        <taxon>Bacteria</taxon>
        <taxon>Pseudomonadati</taxon>
        <taxon>Planctomycetota</taxon>
        <taxon>Planctomycetia</taxon>
        <taxon>Isosphaerales</taxon>
        <taxon>Isosphaeraceae</taxon>
        <taxon>Paludisphaera</taxon>
    </lineage>
</organism>
<dbReference type="Gene3D" id="3.30.200.20">
    <property type="entry name" value="Phosphorylase Kinase, domain 1"/>
    <property type="match status" value="1"/>
</dbReference>
<evidence type="ECO:0000313" key="8">
    <source>
        <dbReference type="Proteomes" id="UP000186309"/>
    </source>
</evidence>
<dbReference type="PANTHER" id="PTHR43289">
    <property type="entry name" value="MITOGEN-ACTIVATED PROTEIN KINASE KINASE KINASE 20-RELATED"/>
    <property type="match status" value="1"/>
</dbReference>
<dbReference type="OrthoDB" id="6111975at2"/>
<dbReference type="EMBL" id="CP019082">
    <property type="protein sequence ID" value="APW62937.1"/>
    <property type="molecule type" value="Genomic_DNA"/>
</dbReference>
<gene>
    <name evidence="7" type="primary">stkP_5</name>
    <name evidence="7" type="ORF">BSF38_04493</name>
</gene>
<dbReference type="InterPro" id="IPR011009">
    <property type="entry name" value="Kinase-like_dom_sf"/>
</dbReference>
<dbReference type="CDD" id="cd14014">
    <property type="entry name" value="STKc_PknB_like"/>
    <property type="match status" value="1"/>
</dbReference>
<dbReference type="RefSeq" id="WP_076349362.1">
    <property type="nucleotide sequence ID" value="NZ_CP019082.1"/>
</dbReference>